<protein>
    <submittedName>
        <fullName evidence="1">Uncharacterized protein</fullName>
    </submittedName>
</protein>
<sequence length="80" mass="9229">MISFKKIDKKLDPSSNPTNLIYYSESPTMIKHRYKCVLGKNQGNKNICRRDTAGCAIINVWKESTQSYMGAEAYYILKIF</sequence>
<reference evidence="1 2" key="1">
    <citation type="submission" date="2020-10" db="EMBL/GenBank/DDBJ databases">
        <title>Connecting structure to function with the recovery of over 1000 high-quality activated sludge metagenome-assembled genomes encoding full-length rRNA genes using long-read sequencing.</title>
        <authorList>
            <person name="Singleton C.M."/>
            <person name="Petriglieri F."/>
            <person name="Kristensen J.M."/>
            <person name="Kirkegaard R.H."/>
            <person name="Michaelsen T.Y."/>
            <person name="Andersen M.H."/>
            <person name="Karst S.M."/>
            <person name="Dueholm M.S."/>
            <person name="Nielsen P.H."/>
            <person name="Albertsen M."/>
        </authorList>
    </citation>
    <scope>NUCLEOTIDE SEQUENCE [LARGE SCALE GENOMIC DNA]</scope>
    <source>
        <strain evidence="1">Ribe_18-Q3-R11-54_BAT3C.373</strain>
    </source>
</reference>
<dbReference type="Proteomes" id="UP000808349">
    <property type="component" value="Unassembled WGS sequence"/>
</dbReference>
<evidence type="ECO:0000313" key="1">
    <source>
        <dbReference type="EMBL" id="MBK9719563.1"/>
    </source>
</evidence>
<name>A0A9D7XJD1_9BACT</name>
<proteinExistence type="predicted"/>
<dbReference type="AlphaFoldDB" id="A0A9D7XJD1"/>
<accession>A0A9D7XJD1</accession>
<comment type="caution">
    <text evidence="1">The sequence shown here is derived from an EMBL/GenBank/DDBJ whole genome shotgun (WGS) entry which is preliminary data.</text>
</comment>
<organism evidence="1 2">
    <name type="scientific">Candidatus Defluviibacterium haderslevense</name>
    <dbReference type="NCBI Taxonomy" id="2981993"/>
    <lineage>
        <taxon>Bacteria</taxon>
        <taxon>Pseudomonadati</taxon>
        <taxon>Bacteroidota</taxon>
        <taxon>Saprospiria</taxon>
        <taxon>Saprospirales</taxon>
        <taxon>Saprospiraceae</taxon>
        <taxon>Candidatus Defluviibacterium</taxon>
    </lineage>
</organism>
<dbReference type="EMBL" id="JADKFW010000021">
    <property type="protein sequence ID" value="MBK9719563.1"/>
    <property type="molecule type" value="Genomic_DNA"/>
</dbReference>
<evidence type="ECO:0000313" key="2">
    <source>
        <dbReference type="Proteomes" id="UP000808349"/>
    </source>
</evidence>
<gene>
    <name evidence="1" type="ORF">IPO85_19010</name>
</gene>